<dbReference type="NCBIfam" id="TIGR00229">
    <property type="entry name" value="sensory_box"/>
    <property type="match status" value="1"/>
</dbReference>
<dbReference type="PROSITE" id="PS50112">
    <property type="entry name" value="PAS"/>
    <property type="match status" value="1"/>
</dbReference>
<keyword evidence="4" id="KW-1185">Reference proteome</keyword>
<evidence type="ECO:0000313" key="3">
    <source>
        <dbReference type="EMBL" id="MBD2865531.1"/>
    </source>
</evidence>
<dbReference type="SMART" id="SM00471">
    <property type="entry name" value="HDc"/>
    <property type="match status" value="1"/>
</dbReference>
<dbReference type="CDD" id="cd00077">
    <property type="entry name" value="HDc"/>
    <property type="match status" value="1"/>
</dbReference>
<dbReference type="Gene3D" id="1.10.3210.10">
    <property type="entry name" value="Hypothetical protein af1432"/>
    <property type="match status" value="1"/>
</dbReference>
<proteinExistence type="predicted"/>
<dbReference type="InterPro" id="IPR000014">
    <property type="entry name" value="PAS"/>
</dbReference>
<dbReference type="PROSITE" id="PS51832">
    <property type="entry name" value="HD_GYP"/>
    <property type="match status" value="1"/>
</dbReference>
<reference evidence="3" key="1">
    <citation type="submission" date="2020-09" db="EMBL/GenBank/DDBJ databases">
        <title>A novel bacterium of genus Paenibacillus, isolated from South China Sea.</title>
        <authorList>
            <person name="Huang H."/>
            <person name="Mo K."/>
            <person name="Hu Y."/>
        </authorList>
    </citation>
    <scope>NUCLEOTIDE SEQUENCE</scope>
    <source>
        <strain evidence="3">IB182363</strain>
    </source>
</reference>
<dbReference type="InterPro" id="IPR052020">
    <property type="entry name" value="Cyclic_di-GMP/3'3'-cGAMP_PDE"/>
</dbReference>
<dbReference type="SUPFAM" id="SSF109604">
    <property type="entry name" value="HD-domain/PDEase-like"/>
    <property type="match status" value="1"/>
</dbReference>
<dbReference type="PANTHER" id="PTHR45228">
    <property type="entry name" value="CYCLIC DI-GMP PHOSPHODIESTERASE TM_0186-RELATED"/>
    <property type="match status" value="1"/>
</dbReference>
<dbReference type="SUPFAM" id="SSF55785">
    <property type="entry name" value="PYP-like sensor domain (PAS domain)"/>
    <property type="match status" value="1"/>
</dbReference>
<protein>
    <submittedName>
        <fullName evidence="3">HD domain-containing protein</fullName>
    </submittedName>
</protein>
<comment type="caution">
    <text evidence="3">The sequence shown here is derived from an EMBL/GenBank/DDBJ whole genome shotgun (WGS) entry which is preliminary data.</text>
</comment>
<dbReference type="Pfam" id="PF13487">
    <property type="entry name" value="HD_5"/>
    <property type="match status" value="1"/>
</dbReference>
<dbReference type="PANTHER" id="PTHR45228:SF8">
    <property type="entry name" value="TWO-COMPONENT RESPONSE REGULATOR-RELATED"/>
    <property type="match status" value="1"/>
</dbReference>
<dbReference type="InterPro" id="IPR035965">
    <property type="entry name" value="PAS-like_dom_sf"/>
</dbReference>
<dbReference type="Pfam" id="PF00989">
    <property type="entry name" value="PAS"/>
    <property type="match status" value="1"/>
</dbReference>
<accession>A0A927H1T9</accession>
<organism evidence="3 4">
    <name type="scientific">Paenibacillus oceani</name>
    <dbReference type="NCBI Taxonomy" id="2772510"/>
    <lineage>
        <taxon>Bacteria</taxon>
        <taxon>Bacillati</taxon>
        <taxon>Bacillota</taxon>
        <taxon>Bacilli</taxon>
        <taxon>Bacillales</taxon>
        <taxon>Paenibacillaceae</taxon>
        <taxon>Paenibacillus</taxon>
    </lineage>
</organism>
<evidence type="ECO:0000313" key="4">
    <source>
        <dbReference type="Proteomes" id="UP000639396"/>
    </source>
</evidence>
<dbReference type="Gene3D" id="3.30.450.20">
    <property type="entry name" value="PAS domain"/>
    <property type="match status" value="1"/>
</dbReference>
<evidence type="ECO:0000259" key="2">
    <source>
        <dbReference type="PROSITE" id="PS51832"/>
    </source>
</evidence>
<dbReference type="AlphaFoldDB" id="A0A927H1T9"/>
<dbReference type="CDD" id="cd00130">
    <property type="entry name" value="PAS"/>
    <property type="match status" value="1"/>
</dbReference>
<dbReference type="GO" id="GO:0006355">
    <property type="term" value="P:regulation of DNA-templated transcription"/>
    <property type="evidence" value="ECO:0007669"/>
    <property type="project" value="InterPro"/>
</dbReference>
<dbReference type="RefSeq" id="WP_190931152.1">
    <property type="nucleotide sequence ID" value="NZ_JACXJA010000043.1"/>
</dbReference>
<feature type="domain" description="HD-GYP" evidence="2">
    <location>
        <begin position="125"/>
        <end position="333"/>
    </location>
</feature>
<sequence length="333" mass="37900">MIDTLRIFLTLADAVIITDSNHRIMEVNETYQTITGYKRETILGSKASIVKSKLTSKATYRSMYEALNRGSSWSGIFINKKASGCLWHSSISITPYEIGGNVYYVGIFRELEHLAEGVYVAEERRNNIQGVLLKVLAISCEIRDPAIEEHLLRVQQYTEQLVTVHNKRMGLNLKEDYKQSIIHSSIMHDIGKSGVPEGILYKPGPLTGYERLIVEMHPLIGVDILSKINIELTDSFFKDELSVARQIILSHHERWDGTGYPHRLKGTDIPLEARIVSVVDVYDALTSRRPYKEIWSKDKALAYLKENKGTAFDPDIIDSFVRIEEMQTDRLPS</sequence>
<dbReference type="EMBL" id="JACXJA010000043">
    <property type="protein sequence ID" value="MBD2865531.1"/>
    <property type="molecule type" value="Genomic_DNA"/>
</dbReference>
<name>A0A927H1T9_9BACL</name>
<dbReference type="Proteomes" id="UP000639396">
    <property type="component" value="Unassembled WGS sequence"/>
</dbReference>
<dbReference type="InterPro" id="IPR003607">
    <property type="entry name" value="HD/PDEase_dom"/>
</dbReference>
<feature type="domain" description="PAS" evidence="1">
    <location>
        <begin position="1"/>
        <end position="44"/>
    </location>
</feature>
<dbReference type="InterPro" id="IPR013767">
    <property type="entry name" value="PAS_fold"/>
</dbReference>
<dbReference type="InterPro" id="IPR037522">
    <property type="entry name" value="HD_GYP_dom"/>
</dbReference>
<gene>
    <name evidence="3" type="ORF">IDH45_26465</name>
</gene>
<evidence type="ECO:0000259" key="1">
    <source>
        <dbReference type="PROSITE" id="PS50112"/>
    </source>
</evidence>